<keyword evidence="3" id="KW-1185">Reference proteome</keyword>
<sequence>MSLQEHDTPEEEASDKIIHNELLLESIAHNVDPLLLCHLLITRSSGEIFNKNDKENVEKKEDSSQKVDQILDFLKERLHLKPAFHLLDCLRCTSLSPSLPLPVKRTFLWFTPSPEYAAMAVHTVETSNHKSAALQPFFWPLRHSPSPPNGSYLYHVCNIFVSMDTQLVLVFPESETTDEETWGNIVTSCTEQWRNTDIVILYSGLCVTDNELPTNTPQSTTQPPPLSSTASANLPPSAPVPTPLSVLSGPLIFKTSFCTEGLIRDLKLKESRREDSWSRDSFDEISDEIHHHRQGLWLRRLLLEIDRVRNGDRSQWLQDLEWGEVKPSLTEYQKKLLADNLSLWKSGELKEYLVTTREWMKKDDSLLGVVPSAIENSSNILQSIEPAVCHPLPIPNQLTFSVKDELPANVPVLFKGLRPTLVTSAVLPAHLATLKMRCLATRSCCKLTLECLSMHIDTCNQL</sequence>
<organism evidence="2">
    <name type="scientific">Amphimedon queenslandica</name>
    <name type="common">Sponge</name>
    <dbReference type="NCBI Taxonomy" id="400682"/>
    <lineage>
        <taxon>Eukaryota</taxon>
        <taxon>Metazoa</taxon>
        <taxon>Porifera</taxon>
        <taxon>Demospongiae</taxon>
        <taxon>Heteroscleromorpha</taxon>
        <taxon>Haplosclerida</taxon>
        <taxon>Niphatidae</taxon>
        <taxon>Amphimedon</taxon>
    </lineage>
</organism>
<dbReference type="EnsemblMetazoa" id="XM_019999128.1">
    <property type="protein sequence ID" value="XP_019854687.1"/>
    <property type="gene ID" value="LOC109583695"/>
</dbReference>
<protein>
    <submittedName>
        <fullName evidence="2">Uncharacterized protein</fullName>
    </submittedName>
</protein>
<dbReference type="EnsemblMetazoa" id="Aqu2.1.26226_001">
    <property type="protein sequence ID" value="Aqu2.1.26226_001"/>
    <property type="gene ID" value="Aqu2.1.26226"/>
</dbReference>
<dbReference type="KEGG" id="aqu:109583695"/>
<evidence type="ECO:0000313" key="3">
    <source>
        <dbReference type="Proteomes" id="UP000007879"/>
    </source>
</evidence>
<proteinExistence type="predicted"/>
<name>A0A1X7UFH0_AMPQE</name>
<accession>A0A1X7UFH0</accession>
<evidence type="ECO:0000313" key="2">
    <source>
        <dbReference type="EnsemblMetazoa" id="Aqu2.1.26226_001"/>
    </source>
</evidence>
<dbReference type="AlphaFoldDB" id="A0A1X7UFH0"/>
<gene>
    <name evidence="2" type="primary">109583695</name>
</gene>
<feature type="region of interest" description="Disordered" evidence="1">
    <location>
        <begin position="213"/>
        <end position="237"/>
    </location>
</feature>
<feature type="compositionally biased region" description="Low complexity" evidence="1">
    <location>
        <begin position="213"/>
        <end position="232"/>
    </location>
</feature>
<reference evidence="3" key="1">
    <citation type="journal article" date="2010" name="Nature">
        <title>The Amphimedon queenslandica genome and the evolution of animal complexity.</title>
        <authorList>
            <person name="Srivastava M."/>
            <person name="Simakov O."/>
            <person name="Chapman J."/>
            <person name="Fahey B."/>
            <person name="Gauthier M.E."/>
            <person name="Mitros T."/>
            <person name="Richards G.S."/>
            <person name="Conaco C."/>
            <person name="Dacre M."/>
            <person name="Hellsten U."/>
            <person name="Larroux C."/>
            <person name="Putnam N.H."/>
            <person name="Stanke M."/>
            <person name="Adamska M."/>
            <person name="Darling A."/>
            <person name="Degnan S.M."/>
            <person name="Oakley T.H."/>
            <person name="Plachetzki D.C."/>
            <person name="Zhai Y."/>
            <person name="Adamski M."/>
            <person name="Calcino A."/>
            <person name="Cummins S.F."/>
            <person name="Goodstein D.M."/>
            <person name="Harris C."/>
            <person name="Jackson D.J."/>
            <person name="Leys S.P."/>
            <person name="Shu S."/>
            <person name="Woodcroft B.J."/>
            <person name="Vervoort M."/>
            <person name="Kosik K.S."/>
            <person name="Manning G."/>
            <person name="Degnan B.M."/>
            <person name="Rokhsar D.S."/>
        </authorList>
    </citation>
    <scope>NUCLEOTIDE SEQUENCE [LARGE SCALE GENOMIC DNA]</scope>
</reference>
<reference evidence="2" key="2">
    <citation type="submission" date="2017-05" db="UniProtKB">
        <authorList>
            <consortium name="EnsemblMetazoa"/>
        </authorList>
    </citation>
    <scope>IDENTIFICATION</scope>
</reference>
<dbReference type="Proteomes" id="UP000007879">
    <property type="component" value="Unassembled WGS sequence"/>
</dbReference>
<evidence type="ECO:0000256" key="1">
    <source>
        <dbReference type="SAM" id="MobiDB-lite"/>
    </source>
</evidence>
<dbReference type="InParanoid" id="A0A1X7UFH0"/>